<reference evidence="1" key="1">
    <citation type="submission" date="2021-06" db="EMBL/GenBank/DDBJ databases">
        <title>Parelaphostrongylus tenuis whole genome reference sequence.</title>
        <authorList>
            <person name="Garwood T.J."/>
            <person name="Larsen P.A."/>
            <person name="Fountain-Jones N.M."/>
            <person name="Garbe J.R."/>
            <person name="Macchietto M.G."/>
            <person name="Kania S.A."/>
            <person name="Gerhold R.W."/>
            <person name="Richards J.E."/>
            <person name="Wolf T.M."/>
        </authorList>
    </citation>
    <scope>NUCLEOTIDE SEQUENCE</scope>
    <source>
        <strain evidence="1">MNPRO001-30</strain>
        <tissue evidence="1">Meninges</tissue>
    </source>
</reference>
<comment type="caution">
    <text evidence="1">The sequence shown here is derived from an EMBL/GenBank/DDBJ whole genome shotgun (WGS) entry which is preliminary data.</text>
</comment>
<dbReference type="EMBL" id="JAHQIW010000883">
    <property type="protein sequence ID" value="KAJ1350533.1"/>
    <property type="molecule type" value="Genomic_DNA"/>
</dbReference>
<dbReference type="Proteomes" id="UP001196413">
    <property type="component" value="Unassembled WGS sequence"/>
</dbReference>
<accession>A0AAD5QFW9</accession>
<proteinExistence type="predicted"/>
<name>A0AAD5QFW9_PARTN</name>
<evidence type="ECO:0000313" key="1">
    <source>
        <dbReference type="EMBL" id="KAJ1350533.1"/>
    </source>
</evidence>
<organism evidence="1 2">
    <name type="scientific">Parelaphostrongylus tenuis</name>
    <name type="common">Meningeal worm</name>
    <dbReference type="NCBI Taxonomy" id="148309"/>
    <lineage>
        <taxon>Eukaryota</taxon>
        <taxon>Metazoa</taxon>
        <taxon>Ecdysozoa</taxon>
        <taxon>Nematoda</taxon>
        <taxon>Chromadorea</taxon>
        <taxon>Rhabditida</taxon>
        <taxon>Rhabditina</taxon>
        <taxon>Rhabditomorpha</taxon>
        <taxon>Strongyloidea</taxon>
        <taxon>Metastrongylidae</taxon>
        <taxon>Parelaphostrongylus</taxon>
    </lineage>
</organism>
<evidence type="ECO:0000313" key="2">
    <source>
        <dbReference type="Proteomes" id="UP001196413"/>
    </source>
</evidence>
<protein>
    <submittedName>
        <fullName evidence="1">Uncharacterized protein</fullName>
    </submittedName>
</protein>
<dbReference type="AlphaFoldDB" id="A0AAD5QFW9"/>
<keyword evidence="2" id="KW-1185">Reference proteome</keyword>
<gene>
    <name evidence="1" type="ORF">KIN20_006338</name>
</gene>
<sequence length="224" mass="25671">MFVKCKELNDHIAEITRRSVGILSGKIFALEMHRCALGEGALRKFFAHFSPDYLHLAGLFDRSLISDKVLPLSNLFSLFIGVHPFNPETPTKISAVTVRKIFNNWIQQHPNISRDLRSSFDTCGPSIWVQQGLCRRDDVELSCHLSCYCHGEITDNLPRNSSQLCDSIYLDIVIRVFEPHRPPQSDVLLLDIRITLYANQFSIEKIIPFDVSKDTRKRPMSIRT</sequence>